<feature type="compositionally biased region" description="Low complexity" evidence="1">
    <location>
        <begin position="679"/>
        <end position="707"/>
    </location>
</feature>
<dbReference type="Proteomes" id="UP000664132">
    <property type="component" value="Unassembled WGS sequence"/>
</dbReference>
<gene>
    <name evidence="2" type="ORF">IFR04_012460</name>
</gene>
<proteinExistence type="predicted"/>
<evidence type="ECO:0000256" key="1">
    <source>
        <dbReference type="SAM" id="MobiDB-lite"/>
    </source>
</evidence>
<dbReference type="OrthoDB" id="4367172at2759"/>
<evidence type="ECO:0000313" key="2">
    <source>
        <dbReference type="EMBL" id="KAG4414397.1"/>
    </source>
</evidence>
<dbReference type="GO" id="GO:0004252">
    <property type="term" value="F:serine-type endopeptidase activity"/>
    <property type="evidence" value="ECO:0007669"/>
    <property type="project" value="InterPro"/>
</dbReference>
<dbReference type="CDD" id="cd00306">
    <property type="entry name" value="Peptidases_S8_S53"/>
    <property type="match status" value="1"/>
</dbReference>
<feature type="region of interest" description="Disordered" evidence="1">
    <location>
        <begin position="671"/>
        <end position="714"/>
    </location>
</feature>
<dbReference type="SUPFAM" id="SSF52743">
    <property type="entry name" value="Subtilisin-like"/>
    <property type="match status" value="1"/>
</dbReference>
<dbReference type="AlphaFoldDB" id="A0A8H7T770"/>
<dbReference type="GO" id="GO:0006508">
    <property type="term" value="P:proteolysis"/>
    <property type="evidence" value="ECO:0007669"/>
    <property type="project" value="InterPro"/>
</dbReference>
<evidence type="ECO:0000313" key="3">
    <source>
        <dbReference type="Proteomes" id="UP000664132"/>
    </source>
</evidence>
<sequence length="882" mass="94894">MKIGPDLQPVVPENPAACEKQTAVLSIETTSIATTVIRGTTTVTTTSMSEAFTILGYGVEDDDTATTIETYDWPTPVPRAVGQNRRDYARLVLSEPATYNVPLSDVLIYIKNPTADMFWLRQRLEIDSQPHGNTPAQHEGATEIRSEANKHTAFFYVKQTSEAYLQMLYRQPTYQISQMLPVPPPPPKPVPHRPTGPLNNATNSLVSRDGTMSESFNEAHSLQKRTSEVTDSWALTQLSVPPGIDHIFPFPCCHLTPKLSRQFIYIVEDSFDPAHAMVKDRVTEQITLQSYGNWRSVVIYGSWHASACAYVAAKVCKRATFITVDAKTEGLYEGAMLWTTAVRIESLLAVAEDVKSRNRQGKAVVNMSLLVLKLLDSLNIVLVGVTGNNGVADPLLKSYPTLFKPEGSLPNIVAVGATTYAGGLWQASQALMADMVFAPGAQVRVGDGEGSVASGTSFGKFRQNRRVELLPNIIGLGLRLETDCLNTAAPAIAGLVAYFRALPGNDFTDPAKMNTLLKKMSRPIVNGGNIREPDNLRAQVWNGQIRVEGLQGSVTDISCLSAFTADAQCPPIDLHDPTPVGDLCPIPGVSKRSLQGNEFGDTISITTIVARQASCPIQPGGTGPESPGGDESAPTKTITWTSGTAIPVCQNNCGKLCTGFYCVPQPTGTPPDFTPPSSPTATSAPSNPDSPDDPAPTSAPSDPDNPSFPASGYPYLGNDETYGNGILYFSTAGPEMGCKGITGQFQSCENYGIRTSIECALGYPIKYMVDIAPTGTAKNYRWAVFSGENGVDVCRNTITYASDPRPSESVFPAEEFGPFDLQGLDLSCTWEPVDSLTVGSLSCVDGAGKTSKMTCVETPDGQGRGCQNGKNYESRVQCSWDR</sequence>
<dbReference type="InterPro" id="IPR036852">
    <property type="entry name" value="Peptidase_S8/S53_dom_sf"/>
</dbReference>
<comment type="caution">
    <text evidence="2">The sequence shown here is derived from an EMBL/GenBank/DDBJ whole genome shotgun (WGS) entry which is preliminary data.</text>
</comment>
<name>A0A8H7T770_9HELO</name>
<evidence type="ECO:0008006" key="4">
    <source>
        <dbReference type="Google" id="ProtNLM"/>
    </source>
</evidence>
<feature type="region of interest" description="Disordered" evidence="1">
    <location>
        <begin position="615"/>
        <end position="637"/>
    </location>
</feature>
<accession>A0A8H7T770</accession>
<dbReference type="EMBL" id="JAFJYH010000266">
    <property type="protein sequence ID" value="KAG4414397.1"/>
    <property type="molecule type" value="Genomic_DNA"/>
</dbReference>
<dbReference type="Gene3D" id="3.40.50.200">
    <property type="entry name" value="Peptidase S8/S53 domain"/>
    <property type="match status" value="1"/>
</dbReference>
<protein>
    <recommendedName>
        <fullName evidence="4">Peptidase S8/S53 domain-containing protein</fullName>
    </recommendedName>
</protein>
<organism evidence="2 3">
    <name type="scientific">Cadophora malorum</name>
    <dbReference type="NCBI Taxonomy" id="108018"/>
    <lineage>
        <taxon>Eukaryota</taxon>
        <taxon>Fungi</taxon>
        <taxon>Dikarya</taxon>
        <taxon>Ascomycota</taxon>
        <taxon>Pezizomycotina</taxon>
        <taxon>Leotiomycetes</taxon>
        <taxon>Helotiales</taxon>
        <taxon>Ploettnerulaceae</taxon>
        <taxon>Cadophora</taxon>
    </lineage>
</organism>
<keyword evidence="3" id="KW-1185">Reference proteome</keyword>
<reference evidence="2" key="1">
    <citation type="submission" date="2021-02" db="EMBL/GenBank/DDBJ databases">
        <title>Genome sequence Cadophora malorum strain M34.</title>
        <authorList>
            <person name="Stefanovic E."/>
            <person name="Vu D."/>
            <person name="Scully C."/>
            <person name="Dijksterhuis J."/>
            <person name="Roader J."/>
            <person name="Houbraken J."/>
        </authorList>
    </citation>
    <scope>NUCLEOTIDE SEQUENCE</scope>
    <source>
        <strain evidence="2">M34</strain>
    </source>
</reference>